<keyword evidence="7 11" id="KW-0133">Cell shape</keyword>
<evidence type="ECO:0000259" key="15">
    <source>
        <dbReference type="Pfam" id="PF08245"/>
    </source>
</evidence>
<dbReference type="RefSeq" id="WP_146795375.1">
    <property type="nucleotide sequence ID" value="NZ_BJUU01000014.1"/>
</dbReference>
<dbReference type="InterPro" id="IPR035911">
    <property type="entry name" value="MurE/MurF_N"/>
</dbReference>
<comment type="similarity">
    <text evidence="1 11">Belongs to the MurCDEF family. MurE subfamily.</text>
</comment>
<dbReference type="InterPro" id="IPR036565">
    <property type="entry name" value="Mur-like_cat_sf"/>
</dbReference>
<dbReference type="PANTHER" id="PTHR23135">
    <property type="entry name" value="MUR LIGASE FAMILY MEMBER"/>
    <property type="match status" value="1"/>
</dbReference>
<evidence type="ECO:0000256" key="4">
    <source>
        <dbReference type="ARBA" id="ARBA00022618"/>
    </source>
</evidence>
<keyword evidence="17" id="KW-1185">Reference proteome</keyword>
<dbReference type="PANTHER" id="PTHR23135:SF4">
    <property type="entry name" value="UDP-N-ACETYLMURAMOYL-L-ALANYL-D-GLUTAMATE--2,6-DIAMINOPIMELATE LIGASE MURE HOMOLOG, CHLOROPLASTIC"/>
    <property type="match status" value="1"/>
</dbReference>
<dbReference type="GO" id="GO:0008360">
    <property type="term" value="P:regulation of cell shape"/>
    <property type="evidence" value="ECO:0007669"/>
    <property type="project" value="UniProtKB-KW"/>
</dbReference>
<dbReference type="HAMAP" id="MF_00208">
    <property type="entry name" value="MurE"/>
    <property type="match status" value="1"/>
</dbReference>
<evidence type="ECO:0000313" key="16">
    <source>
        <dbReference type="EMBL" id="GEK80786.1"/>
    </source>
</evidence>
<evidence type="ECO:0000256" key="9">
    <source>
        <dbReference type="ARBA" id="ARBA00023306"/>
    </source>
</evidence>
<gene>
    <name evidence="11 16" type="primary">murE</name>
    <name evidence="16" type="ORF">ABA31_21370</name>
</gene>
<feature type="binding site" evidence="11">
    <location>
        <position position="48"/>
    </location>
    <ligand>
        <name>UDP-N-acetyl-alpha-D-muramoyl-L-alanyl-D-glutamate</name>
        <dbReference type="ChEBI" id="CHEBI:83900"/>
    </ligand>
</feature>
<comment type="cofactor">
    <cofactor evidence="11">
        <name>Mg(2+)</name>
        <dbReference type="ChEBI" id="CHEBI:18420"/>
    </cofactor>
</comment>
<keyword evidence="8 11" id="KW-0573">Peptidoglycan synthesis</keyword>
<comment type="pathway">
    <text evidence="11 12">Cell wall biogenesis; peptidoglycan biosynthesis.</text>
</comment>
<dbReference type="GO" id="GO:0071555">
    <property type="term" value="P:cell wall organization"/>
    <property type="evidence" value="ECO:0007669"/>
    <property type="project" value="UniProtKB-KW"/>
</dbReference>
<dbReference type="GO" id="GO:0004326">
    <property type="term" value="F:tetrahydrofolylpolyglutamate synthase activity"/>
    <property type="evidence" value="ECO:0007669"/>
    <property type="project" value="InterPro"/>
</dbReference>
<keyword evidence="6 11" id="KW-0067">ATP-binding</keyword>
<accession>A0AA87RI55</accession>
<comment type="caution">
    <text evidence="16">The sequence shown here is derived from an EMBL/GenBank/DDBJ whole genome shotgun (WGS) entry which is preliminary data.</text>
</comment>
<dbReference type="PROSITE" id="PS01011">
    <property type="entry name" value="FOLYLPOLYGLU_SYNT_1"/>
    <property type="match status" value="1"/>
</dbReference>
<evidence type="ECO:0000259" key="13">
    <source>
        <dbReference type="Pfam" id="PF01225"/>
    </source>
</evidence>
<name>A0AA87RI55_9MICO</name>
<feature type="binding site" evidence="11">
    <location>
        <position position="207"/>
    </location>
    <ligand>
        <name>UDP-N-acetyl-alpha-D-muramoyl-L-alanyl-D-glutamate</name>
        <dbReference type="ChEBI" id="CHEBI:83900"/>
    </ligand>
</feature>
<dbReference type="GO" id="GO:0000287">
    <property type="term" value="F:magnesium ion binding"/>
    <property type="evidence" value="ECO:0007669"/>
    <property type="project" value="UniProtKB-UniRule"/>
</dbReference>
<evidence type="ECO:0000256" key="1">
    <source>
        <dbReference type="ARBA" id="ARBA00005898"/>
    </source>
</evidence>
<dbReference type="Proteomes" id="UP000321749">
    <property type="component" value="Unassembled WGS sequence"/>
</dbReference>
<feature type="domain" description="Mur ligase central" evidence="15">
    <location>
        <begin position="128"/>
        <end position="329"/>
    </location>
</feature>
<dbReference type="InterPro" id="IPR005761">
    <property type="entry name" value="UDP-N-AcMur-Glu-dNH2Pim_ligase"/>
</dbReference>
<dbReference type="InterPro" id="IPR036615">
    <property type="entry name" value="Mur_ligase_C_dom_sf"/>
</dbReference>
<dbReference type="Pfam" id="PF02875">
    <property type="entry name" value="Mur_ligase_C"/>
    <property type="match status" value="1"/>
</dbReference>
<evidence type="ECO:0000256" key="5">
    <source>
        <dbReference type="ARBA" id="ARBA00022741"/>
    </source>
</evidence>
<keyword evidence="11" id="KW-0460">Magnesium</keyword>
<reference evidence="16 17" key="1">
    <citation type="submission" date="2019-07" db="EMBL/GenBank/DDBJ databases">
        <title>Whole genome shotgun sequence of Agrococcus baldri NBRC 103055.</title>
        <authorList>
            <person name="Hosoyama A."/>
            <person name="Uohara A."/>
            <person name="Ohji S."/>
            <person name="Ichikawa N."/>
        </authorList>
    </citation>
    <scope>NUCLEOTIDE SEQUENCE [LARGE SCALE GENOMIC DNA]</scope>
    <source>
        <strain evidence="16 17">NBRC 103055</strain>
    </source>
</reference>
<dbReference type="Gene3D" id="3.90.190.20">
    <property type="entry name" value="Mur ligase, C-terminal domain"/>
    <property type="match status" value="1"/>
</dbReference>
<evidence type="ECO:0000313" key="17">
    <source>
        <dbReference type="Proteomes" id="UP000321749"/>
    </source>
</evidence>
<dbReference type="SUPFAM" id="SSF63418">
    <property type="entry name" value="MurE/MurF N-terminal domain"/>
    <property type="match status" value="1"/>
</dbReference>
<evidence type="ECO:0000256" key="3">
    <source>
        <dbReference type="ARBA" id="ARBA00022598"/>
    </source>
</evidence>
<organism evidence="16 17">
    <name type="scientific">Agrococcus baldri</name>
    <dbReference type="NCBI Taxonomy" id="153730"/>
    <lineage>
        <taxon>Bacteria</taxon>
        <taxon>Bacillati</taxon>
        <taxon>Actinomycetota</taxon>
        <taxon>Actinomycetes</taxon>
        <taxon>Micrococcales</taxon>
        <taxon>Microbacteriaceae</taxon>
        <taxon>Agrococcus</taxon>
    </lineage>
</organism>
<dbReference type="InterPro" id="IPR013221">
    <property type="entry name" value="Mur_ligase_cen"/>
</dbReference>
<comment type="subcellular location">
    <subcellularLocation>
        <location evidence="11 12">Cytoplasm</location>
    </subcellularLocation>
</comment>
<protein>
    <recommendedName>
        <fullName evidence="11">UDP-N-acetylmuramyl-tripeptide synthetase</fullName>
        <ecNumber evidence="11">6.3.2.-</ecNumber>
    </recommendedName>
    <alternativeName>
        <fullName evidence="11">UDP-MurNAc-tripeptide synthetase</fullName>
    </alternativeName>
</protein>
<feature type="binding site" evidence="11">
    <location>
        <begin position="172"/>
        <end position="173"/>
    </location>
    <ligand>
        <name>UDP-N-acetyl-alpha-D-muramoyl-L-alanyl-D-glutamate</name>
        <dbReference type="ChEBI" id="CHEBI:83900"/>
    </ligand>
</feature>
<evidence type="ECO:0000259" key="14">
    <source>
        <dbReference type="Pfam" id="PF02875"/>
    </source>
</evidence>
<dbReference type="EC" id="6.3.2.-" evidence="11"/>
<dbReference type="SUPFAM" id="SSF53623">
    <property type="entry name" value="MurD-like peptide ligases, catalytic domain"/>
    <property type="match status" value="1"/>
</dbReference>
<dbReference type="Gene3D" id="3.40.1390.10">
    <property type="entry name" value="MurE/MurF, N-terminal domain"/>
    <property type="match status" value="1"/>
</dbReference>
<evidence type="ECO:0000256" key="12">
    <source>
        <dbReference type="RuleBase" id="RU004135"/>
    </source>
</evidence>
<evidence type="ECO:0000256" key="11">
    <source>
        <dbReference type="HAMAP-Rule" id="MF_00208"/>
    </source>
</evidence>
<dbReference type="Pfam" id="PF01225">
    <property type="entry name" value="Mur_ligase"/>
    <property type="match status" value="1"/>
</dbReference>
<dbReference type="SUPFAM" id="SSF53244">
    <property type="entry name" value="MurD-like peptide ligases, peptide-binding domain"/>
    <property type="match status" value="1"/>
</dbReference>
<keyword evidence="10 11" id="KW-0961">Cell wall biogenesis/degradation</keyword>
<dbReference type="Gene3D" id="3.40.1190.10">
    <property type="entry name" value="Mur-like, catalytic domain"/>
    <property type="match status" value="1"/>
</dbReference>
<dbReference type="GO" id="GO:0051301">
    <property type="term" value="P:cell division"/>
    <property type="evidence" value="ECO:0007669"/>
    <property type="project" value="UniProtKB-KW"/>
</dbReference>
<evidence type="ECO:0000256" key="8">
    <source>
        <dbReference type="ARBA" id="ARBA00022984"/>
    </source>
</evidence>
<dbReference type="NCBIfam" id="TIGR01085">
    <property type="entry name" value="murE"/>
    <property type="match status" value="1"/>
</dbReference>
<evidence type="ECO:0000256" key="6">
    <source>
        <dbReference type="ARBA" id="ARBA00022840"/>
    </source>
</evidence>
<evidence type="ECO:0000256" key="7">
    <source>
        <dbReference type="ARBA" id="ARBA00022960"/>
    </source>
</evidence>
<dbReference type="InterPro" id="IPR004101">
    <property type="entry name" value="Mur_ligase_C"/>
</dbReference>
<dbReference type="InterPro" id="IPR000713">
    <property type="entry name" value="Mur_ligase_N"/>
</dbReference>
<feature type="binding site" evidence="11">
    <location>
        <position position="199"/>
    </location>
    <ligand>
        <name>UDP-N-acetyl-alpha-D-muramoyl-L-alanyl-D-glutamate</name>
        <dbReference type="ChEBI" id="CHEBI:83900"/>
    </ligand>
</feature>
<proteinExistence type="inferred from homology"/>
<dbReference type="InterPro" id="IPR018109">
    <property type="entry name" value="Folylpolyglutamate_synth_CS"/>
</dbReference>
<keyword evidence="4 11" id="KW-0132">Cell division</keyword>
<sequence length="530" mass="56311">MSVAGVTPRILRPEHPAPRPLAGLVDEFDLQVDAELDGVEVTGITNDSSDVQPGDLFAALPGASRHGAEFAAAAVERGAVAVVTDAAGAALLQTDAPVIVIDEPRAALGEIAAWVYRTGEQPPKLFGITGTNGKTSTSFMLEGLLSDLGFVTGLSTTAERHVGDTVVTSKLTTPEASELHALLARMQEVGVRAAVLEVSAQAIERHRVDGVLFDVVAFTNLSHDHLDDYGSMEAYFDVKLALFTPDRAVRGVVCVDTDWGARVAERSRIPVTTVTSDPDRAADWRVDIWEETPVSTSFTLTGIDGGAIEVQVPFIGRHMAVDAAIAILMLVEGGFEIEAIAEAIDRGMRPTLPGRIERVSGDEGPTVFVDYGHSPDAFEQTLIALRRVTEGRLIMLFGADGDRDATKRADMGRIAATLADVVVVTDFNPRTEDAASIRAQVLEGARAAGGDATVIESAPEEAAIREALTHAGPGDTVLWAGPGDADYRDVAGVREPFVARDEARLALHEAGWPVDLDKRREAEQQGRGGH</sequence>
<dbReference type="GO" id="GO:0005737">
    <property type="term" value="C:cytoplasm"/>
    <property type="evidence" value="ECO:0007669"/>
    <property type="project" value="UniProtKB-SubCell"/>
</dbReference>
<keyword evidence="9 11" id="KW-0131">Cell cycle</keyword>
<feature type="domain" description="Mur ligase C-terminal" evidence="14">
    <location>
        <begin position="354"/>
        <end position="482"/>
    </location>
</feature>
<comment type="PTM">
    <text evidence="11">Carboxylation is probably crucial for Mg(2+) binding and, consequently, for the gamma-phosphate positioning of ATP.</text>
</comment>
<dbReference type="EMBL" id="BJUU01000014">
    <property type="protein sequence ID" value="GEK80786.1"/>
    <property type="molecule type" value="Genomic_DNA"/>
</dbReference>
<comment type="function">
    <text evidence="11">Catalyzes the addition of an amino acid to the nucleotide precursor UDP-N-acetylmuramoyl-L-alanyl-D-glutamate (UMAG) in the biosynthesis of bacterial cell-wall peptidoglycan.</text>
</comment>
<dbReference type="GO" id="GO:0005524">
    <property type="term" value="F:ATP binding"/>
    <property type="evidence" value="ECO:0007669"/>
    <property type="project" value="UniProtKB-UniRule"/>
</dbReference>
<evidence type="ECO:0000256" key="2">
    <source>
        <dbReference type="ARBA" id="ARBA00022490"/>
    </source>
</evidence>
<keyword evidence="3 11" id="KW-0436">Ligase</keyword>
<evidence type="ECO:0000256" key="10">
    <source>
        <dbReference type="ARBA" id="ARBA00023316"/>
    </source>
</evidence>
<keyword evidence="5 11" id="KW-0547">Nucleotide-binding</keyword>
<feature type="binding site" evidence="11">
    <location>
        <begin position="130"/>
        <end position="136"/>
    </location>
    <ligand>
        <name>ATP</name>
        <dbReference type="ChEBI" id="CHEBI:30616"/>
    </ligand>
</feature>
<dbReference type="GO" id="GO:0009252">
    <property type="term" value="P:peptidoglycan biosynthetic process"/>
    <property type="evidence" value="ECO:0007669"/>
    <property type="project" value="UniProtKB-UniRule"/>
</dbReference>
<keyword evidence="2 11" id="KW-0963">Cytoplasm</keyword>
<dbReference type="Pfam" id="PF08245">
    <property type="entry name" value="Mur_ligase_M"/>
    <property type="match status" value="1"/>
</dbReference>
<feature type="modified residue" description="N6-carboxylysine" evidence="11">
    <location>
        <position position="239"/>
    </location>
</feature>
<feature type="domain" description="Mur ligase N-terminal catalytic" evidence="13">
    <location>
        <begin position="40"/>
        <end position="113"/>
    </location>
</feature>
<dbReference type="AlphaFoldDB" id="A0AA87RI55"/>
<comment type="caution">
    <text evidence="11">Lacks conserved residue(s) required for the propagation of feature annotation.</text>
</comment>